<protein>
    <recommendedName>
        <fullName evidence="3">Reverse transcriptase</fullName>
    </recommendedName>
</protein>
<evidence type="ECO:0000313" key="1">
    <source>
        <dbReference type="EMBL" id="CAI8590863.1"/>
    </source>
</evidence>
<accession>A0AAV0Z1K3</accession>
<dbReference type="Proteomes" id="UP001157006">
    <property type="component" value="Chromosome 1L"/>
</dbReference>
<name>A0AAV0Z1K3_VICFA</name>
<keyword evidence="2" id="KW-1185">Reference proteome</keyword>
<dbReference type="EMBL" id="OX451736">
    <property type="protein sequence ID" value="CAI8590863.1"/>
    <property type="molecule type" value="Genomic_DNA"/>
</dbReference>
<gene>
    <name evidence="1" type="ORF">VFH_I460920</name>
</gene>
<proteinExistence type="predicted"/>
<reference evidence="1 2" key="1">
    <citation type="submission" date="2023-01" db="EMBL/GenBank/DDBJ databases">
        <authorList>
            <person name="Kreplak J."/>
        </authorList>
    </citation>
    <scope>NUCLEOTIDE SEQUENCE [LARGE SCALE GENOMIC DNA]</scope>
</reference>
<organism evidence="1 2">
    <name type="scientific">Vicia faba</name>
    <name type="common">Broad bean</name>
    <name type="synonym">Faba vulgaris</name>
    <dbReference type="NCBI Taxonomy" id="3906"/>
    <lineage>
        <taxon>Eukaryota</taxon>
        <taxon>Viridiplantae</taxon>
        <taxon>Streptophyta</taxon>
        <taxon>Embryophyta</taxon>
        <taxon>Tracheophyta</taxon>
        <taxon>Spermatophyta</taxon>
        <taxon>Magnoliopsida</taxon>
        <taxon>eudicotyledons</taxon>
        <taxon>Gunneridae</taxon>
        <taxon>Pentapetalae</taxon>
        <taxon>rosids</taxon>
        <taxon>fabids</taxon>
        <taxon>Fabales</taxon>
        <taxon>Fabaceae</taxon>
        <taxon>Papilionoideae</taxon>
        <taxon>50 kb inversion clade</taxon>
        <taxon>NPAAA clade</taxon>
        <taxon>Hologalegina</taxon>
        <taxon>IRL clade</taxon>
        <taxon>Fabeae</taxon>
        <taxon>Vicia</taxon>
    </lineage>
</organism>
<evidence type="ECO:0000313" key="2">
    <source>
        <dbReference type="Proteomes" id="UP001157006"/>
    </source>
</evidence>
<sequence>MALKLDMSKSYDRIEWPFVVEVFSSMGLLKKERFDSRIHGIKIARRAPVISHLLFGDDSLIFARANSQEPDKILDILQKYQVASEQIVNLDKFKPSFSHNVSVDEQNVIRGKMGVQTVSSYLKYLGLPVVFGRSKRAVFALVIERVWNKIKVWKEKFLSRAGKEELIKVVAQAIPSYIMSCYKLPEIIFHEIEAMIMKFL</sequence>
<evidence type="ECO:0008006" key="3">
    <source>
        <dbReference type="Google" id="ProtNLM"/>
    </source>
</evidence>
<dbReference type="PANTHER" id="PTHR33116:SF86">
    <property type="entry name" value="REVERSE TRANSCRIPTASE DOMAIN-CONTAINING PROTEIN"/>
    <property type="match status" value="1"/>
</dbReference>
<dbReference type="AlphaFoldDB" id="A0AAV0Z1K3"/>
<dbReference type="PANTHER" id="PTHR33116">
    <property type="entry name" value="REVERSE TRANSCRIPTASE ZINC-BINDING DOMAIN-CONTAINING PROTEIN-RELATED-RELATED"/>
    <property type="match status" value="1"/>
</dbReference>